<dbReference type="SUPFAM" id="SSF57667">
    <property type="entry name" value="beta-beta-alpha zinc fingers"/>
    <property type="match status" value="3"/>
</dbReference>
<keyword evidence="2" id="KW-0479">Metal-binding</keyword>
<proteinExistence type="predicted"/>
<dbReference type="SMART" id="SM00355">
    <property type="entry name" value="ZnF_C2H2"/>
    <property type="match status" value="3"/>
</dbReference>
<dbReference type="PROSITE" id="PS50157">
    <property type="entry name" value="ZINC_FINGER_C2H2_2"/>
    <property type="match status" value="3"/>
</dbReference>
<dbReference type="FunFam" id="3.30.160.60:FF:001289">
    <property type="entry name" value="Zinc finger protein 574"/>
    <property type="match status" value="1"/>
</dbReference>
<keyword evidence="7" id="KW-0804">Transcription</keyword>
<evidence type="ECO:0000313" key="12">
    <source>
        <dbReference type="Proteomes" id="UP000235965"/>
    </source>
</evidence>
<dbReference type="FunFam" id="3.30.160.60:FF:001049">
    <property type="entry name" value="zinc finger protein 319"/>
    <property type="match status" value="1"/>
</dbReference>
<dbReference type="PANTHER" id="PTHR14003">
    <property type="entry name" value="TRANSCRIPTIONAL REPRESSOR PROTEIN YY"/>
    <property type="match status" value="1"/>
</dbReference>
<dbReference type="GO" id="GO:0000981">
    <property type="term" value="F:DNA-binding transcription factor activity, RNA polymerase II-specific"/>
    <property type="evidence" value="ECO:0007669"/>
    <property type="project" value="TreeGrafter"/>
</dbReference>
<evidence type="ECO:0000256" key="2">
    <source>
        <dbReference type="ARBA" id="ARBA00022723"/>
    </source>
</evidence>
<name>A0A2J7QZ32_9NEOP</name>
<keyword evidence="3" id="KW-0677">Repeat</keyword>
<dbReference type="GO" id="GO:0005667">
    <property type="term" value="C:transcription regulator complex"/>
    <property type="evidence" value="ECO:0007669"/>
    <property type="project" value="TreeGrafter"/>
</dbReference>
<dbReference type="PROSITE" id="PS00028">
    <property type="entry name" value="ZINC_FINGER_C2H2_1"/>
    <property type="match status" value="3"/>
</dbReference>
<dbReference type="InterPro" id="IPR036236">
    <property type="entry name" value="Znf_C2H2_sf"/>
</dbReference>
<evidence type="ECO:0000256" key="7">
    <source>
        <dbReference type="ARBA" id="ARBA00023163"/>
    </source>
</evidence>
<organism evidence="11 12">
    <name type="scientific">Cryptotermes secundus</name>
    <dbReference type="NCBI Taxonomy" id="105785"/>
    <lineage>
        <taxon>Eukaryota</taxon>
        <taxon>Metazoa</taxon>
        <taxon>Ecdysozoa</taxon>
        <taxon>Arthropoda</taxon>
        <taxon>Hexapoda</taxon>
        <taxon>Insecta</taxon>
        <taxon>Pterygota</taxon>
        <taxon>Neoptera</taxon>
        <taxon>Polyneoptera</taxon>
        <taxon>Dictyoptera</taxon>
        <taxon>Blattodea</taxon>
        <taxon>Blattoidea</taxon>
        <taxon>Termitoidae</taxon>
        <taxon>Kalotermitidae</taxon>
        <taxon>Cryptotermitinae</taxon>
        <taxon>Cryptotermes</taxon>
    </lineage>
</organism>
<dbReference type="Proteomes" id="UP000235965">
    <property type="component" value="Unassembled WGS sequence"/>
</dbReference>
<evidence type="ECO:0000256" key="1">
    <source>
        <dbReference type="ARBA" id="ARBA00004123"/>
    </source>
</evidence>
<evidence type="ECO:0000256" key="9">
    <source>
        <dbReference type="PROSITE-ProRule" id="PRU00042"/>
    </source>
</evidence>
<keyword evidence="6" id="KW-0805">Transcription regulation</keyword>
<dbReference type="Gene3D" id="3.30.160.60">
    <property type="entry name" value="Classic Zinc Finger"/>
    <property type="match status" value="3"/>
</dbReference>
<evidence type="ECO:0000256" key="5">
    <source>
        <dbReference type="ARBA" id="ARBA00022833"/>
    </source>
</evidence>
<dbReference type="GO" id="GO:0000978">
    <property type="term" value="F:RNA polymerase II cis-regulatory region sequence-specific DNA binding"/>
    <property type="evidence" value="ECO:0007669"/>
    <property type="project" value="TreeGrafter"/>
</dbReference>
<dbReference type="InterPro" id="IPR013087">
    <property type="entry name" value="Znf_C2H2_type"/>
</dbReference>
<reference evidence="11 12" key="1">
    <citation type="submission" date="2017-12" db="EMBL/GenBank/DDBJ databases">
        <title>Hemimetabolous genomes reveal molecular basis of termite eusociality.</title>
        <authorList>
            <person name="Harrison M.C."/>
            <person name="Jongepier E."/>
            <person name="Robertson H.M."/>
            <person name="Arning N."/>
            <person name="Bitard-Feildel T."/>
            <person name="Chao H."/>
            <person name="Childers C.P."/>
            <person name="Dinh H."/>
            <person name="Doddapaneni H."/>
            <person name="Dugan S."/>
            <person name="Gowin J."/>
            <person name="Greiner C."/>
            <person name="Han Y."/>
            <person name="Hu H."/>
            <person name="Hughes D.S.T."/>
            <person name="Huylmans A.-K."/>
            <person name="Kemena C."/>
            <person name="Kremer L.P.M."/>
            <person name="Lee S.L."/>
            <person name="Lopez-Ezquerra A."/>
            <person name="Mallet L."/>
            <person name="Monroy-Kuhn J.M."/>
            <person name="Moser A."/>
            <person name="Murali S.C."/>
            <person name="Muzny D.M."/>
            <person name="Otani S."/>
            <person name="Piulachs M.-D."/>
            <person name="Poelchau M."/>
            <person name="Qu J."/>
            <person name="Schaub F."/>
            <person name="Wada-Katsumata A."/>
            <person name="Worley K.C."/>
            <person name="Xie Q."/>
            <person name="Ylla G."/>
            <person name="Poulsen M."/>
            <person name="Gibbs R.A."/>
            <person name="Schal C."/>
            <person name="Richards S."/>
            <person name="Belles X."/>
            <person name="Korb J."/>
            <person name="Bornberg-Bauer E."/>
        </authorList>
    </citation>
    <scope>NUCLEOTIDE SEQUENCE [LARGE SCALE GENOMIC DNA]</scope>
    <source>
        <tissue evidence="11">Whole body</tissue>
    </source>
</reference>
<gene>
    <name evidence="11" type="ORF">B7P43_G08338</name>
</gene>
<comment type="subcellular location">
    <subcellularLocation>
        <location evidence="1">Nucleus</location>
    </subcellularLocation>
</comment>
<dbReference type="EMBL" id="NEVH01009078">
    <property type="protein sequence ID" value="PNF33844.1"/>
    <property type="molecule type" value="Genomic_DNA"/>
</dbReference>
<feature type="domain" description="C2H2-type" evidence="10">
    <location>
        <begin position="100"/>
        <end position="127"/>
    </location>
</feature>
<dbReference type="Pfam" id="PF00096">
    <property type="entry name" value="zf-C2H2"/>
    <property type="match status" value="3"/>
</dbReference>
<evidence type="ECO:0000256" key="3">
    <source>
        <dbReference type="ARBA" id="ARBA00022737"/>
    </source>
</evidence>
<dbReference type="InParanoid" id="A0A2J7QZ32"/>
<feature type="domain" description="C2H2-type" evidence="10">
    <location>
        <begin position="72"/>
        <end position="99"/>
    </location>
</feature>
<sequence length="185" mass="20940">MTHLTCFAHGLHRVAETIHAHFPLVDKLVSSVKKVSVKAPYREEAFKGVAQSVPLPPEPFLTRWGKWLCAAICCDVCNKSFSQQSTLKTHQRIHCGETPFCCDVCNKSFSQQHNLYKHQCIHSGEKPFCCDACNKSFSQQSHLKTHQHIHRGEKPFCCEVCTHSGKKPLFCDVCNKLFSLLAQLN</sequence>
<dbReference type="GO" id="GO:0000785">
    <property type="term" value="C:chromatin"/>
    <property type="evidence" value="ECO:0007669"/>
    <property type="project" value="TreeGrafter"/>
</dbReference>
<dbReference type="PANTHER" id="PTHR14003:SF23">
    <property type="entry name" value="ZINC FINGER PROTEIN 143"/>
    <property type="match status" value="1"/>
</dbReference>
<keyword evidence="5" id="KW-0862">Zinc</keyword>
<keyword evidence="12" id="KW-1185">Reference proteome</keyword>
<evidence type="ECO:0000259" key="10">
    <source>
        <dbReference type="PROSITE" id="PS50157"/>
    </source>
</evidence>
<evidence type="ECO:0000256" key="6">
    <source>
        <dbReference type="ARBA" id="ARBA00023015"/>
    </source>
</evidence>
<dbReference type="AlphaFoldDB" id="A0A2J7QZ32"/>
<keyword evidence="8" id="KW-0539">Nucleus</keyword>
<protein>
    <recommendedName>
        <fullName evidence="10">C2H2-type domain-containing protein</fullName>
    </recommendedName>
</protein>
<dbReference type="FunFam" id="3.30.160.60:FF:001498">
    <property type="entry name" value="Zinc finger protein 404"/>
    <property type="match status" value="1"/>
</dbReference>
<feature type="domain" description="C2H2-type" evidence="10">
    <location>
        <begin position="128"/>
        <end position="155"/>
    </location>
</feature>
<dbReference type="GO" id="GO:0031519">
    <property type="term" value="C:PcG protein complex"/>
    <property type="evidence" value="ECO:0007669"/>
    <property type="project" value="TreeGrafter"/>
</dbReference>
<dbReference type="STRING" id="105785.A0A2J7QZ32"/>
<evidence type="ECO:0000256" key="8">
    <source>
        <dbReference type="ARBA" id="ARBA00023242"/>
    </source>
</evidence>
<dbReference type="GO" id="GO:0008270">
    <property type="term" value="F:zinc ion binding"/>
    <property type="evidence" value="ECO:0007669"/>
    <property type="project" value="UniProtKB-KW"/>
</dbReference>
<accession>A0A2J7QZ32</accession>
<keyword evidence="4 9" id="KW-0863">Zinc-finger</keyword>
<evidence type="ECO:0000313" key="11">
    <source>
        <dbReference type="EMBL" id="PNF33844.1"/>
    </source>
</evidence>
<evidence type="ECO:0000256" key="4">
    <source>
        <dbReference type="ARBA" id="ARBA00022771"/>
    </source>
</evidence>
<comment type="caution">
    <text evidence="11">The sequence shown here is derived from an EMBL/GenBank/DDBJ whole genome shotgun (WGS) entry which is preliminary data.</text>
</comment>